<name>A0ABY8TZL0_TETOB</name>
<reference evidence="1 2" key="1">
    <citation type="submission" date="2023-05" db="EMBL/GenBank/DDBJ databases">
        <title>A 100% complete, gapless, phased diploid assembly of the Scenedesmus obliquus UTEX 3031 genome.</title>
        <authorList>
            <person name="Biondi T.C."/>
            <person name="Hanschen E.R."/>
            <person name="Kwon T."/>
            <person name="Eng W."/>
            <person name="Kruse C.P.S."/>
            <person name="Koehler S.I."/>
            <person name="Kunde Y."/>
            <person name="Gleasner C.D."/>
            <person name="You Mak K.T."/>
            <person name="Polle J."/>
            <person name="Hovde B.T."/>
            <person name="Starkenburg S.R."/>
        </authorList>
    </citation>
    <scope>NUCLEOTIDE SEQUENCE [LARGE SCALE GENOMIC DNA]</scope>
    <source>
        <strain evidence="1 2">DOE0152z</strain>
    </source>
</reference>
<gene>
    <name evidence="1" type="ORF">OEZ85_002946</name>
</gene>
<keyword evidence="2" id="KW-1185">Reference proteome</keyword>
<dbReference type="EMBL" id="CP126212">
    <property type="protein sequence ID" value="WIA14420.1"/>
    <property type="molecule type" value="Genomic_DNA"/>
</dbReference>
<protein>
    <submittedName>
        <fullName evidence="1">Uncharacterized protein</fullName>
    </submittedName>
</protein>
<proteinExistence type="predicted"/>
<dbReference type="Proteomes" id="UP001244341">
    <property type="component" value="Chromosome 5b"/>
</dbReference>
<evidence type="ECO:0000313" key="2">
    <source>
        <dbReference type="Proteomes" id="UP001244341"/>
    </source>
</evidence>
<sequence length="160" mass="17632">MAMYRLTPTIKHLAETIKASPAKAKVLPGLLRKLPLPPLPGIIGPHASRSLENTDYPELMLLYGWLCFAGCIGAYSVNKVMLSNKDGAYLNVNLRGDYDRQADKGQQDFEAGKHSLWWRAAQWKIDEGGANLGVLWDNRTRPHQYSKPGEAGLGPGLSSM</sequence>
<organism evidence="1 2">
    <name type="scientific">Tetradesmus obliquus</name>
    <name type="common">Green alga</name>
    <name type="synonym">Acutodesmus obliquus</name>
    <dbReference type="NCBI Taxonomy" id="3088"/>
    <lineage>
        <taxon>Eukaryota</taxon>
        <taxon>Viridiplantae</taxon>
        <taxon>Chlorophyta</taxon>
        <taxon>core chlorophytes</taxon>
        <taxon>Chlorophyceae</taxon>
        <taxon>CS clade</taxon>
        <taxon>Sphaeropleales</taxon>
        <taxon>Scenedesmaceae</taxon>
        <taxon>Tetradesmus</taxon>
    </lineage>
</organism>
<accession>A0ABY8TZL0</accession>
<evidence type="ECO:0000313" key="1">
    <source>
        <dbReference type="EMBL" id="WIA14420.1"/>
    </source>
</evidence>